<evidence type="ECO:0000313" key="3">
    <source>
        <dbReference type="EMBL" id="VDR38149.1"/>
    </source>
</evidence>
<feature type="region of interest" description="Disordered" evidence="1">
    <location>
        <begin position="1"/>
        <end position="38"/>
    </location>
</feature>
<evidence type="ECO:0000313" key="4">
    <source>
        <dbReference type="Proteomes" id="UP000271626"/>
    </source>
</evidence>
<feature type="compositionally biased region" description="Pro residues" evidence="1">
    <location>
        <begin position="1"/>
        <end position="10"/>
    </location>
</feature>
<dbReference type="RefSeq" id="WP_126195447.1">
    <property type="nucleotide sequence ID" value="NZ_CP085954.1"/>
</dbReference>
<dbReference type="EMBL" id="LR131273">
    <property type="protein sequence ID" value="VDR38149.1"/>
    <property type="molecule type" value="Genomic_DNA"/>
</dbReference>
<keyword evidence="2" id="KW-1133">Transmembrane helix</keyword>
<feature type="compositionally biased region" description="Pro residues" evidence="1">
    <location>
        <begin position="26"/>
        <end position="37"/>
    </location>
</feature>
<dbReference type="Proteomes" id="UP000271626">
    <property type="component" value="Chromosome"/>
</dbReference>
<evidence type="ECO:0000256" key="1">
    <source>
        <dbReference type="SAM" id="MobiDB-lite"/>
    </source>
</evidence>
<keyword evidence="2" id="KW-0812">Transmembrane</keyword>
<sequence>MTQGPQPPEFPGQQPGTPPHFQGQPGMPPQFPPPAPPKQSRKTIIIVVIAVVIALIAGAALTFALTRSSQTSGTAAPSAASSSSAISSADYRLRGTMVSKAAVCTAGGLTSQQIPKFAKPLDYSTRPNLDADIEKARQDLSRLASRISPNAAEPIRSTLQDWITSYVDLLDSFSRREPPADITWKGDLVDNLAGQINRICQSN</sequence>
<accession>A0A3P8JXV4</accession>
<gene>
    <name evidence="3" type="ORF">NCTC10741_01264</name>
</gene>
<dbReference type="OrthoDB" id="4775358at2"/>
<proteinExistence type="predicted"/>
<protein>
    <submittedName>
        <fullName evidence="3">Uncharacterized protein</fullName>
    </submittedName>
</protein>
<feature type="compositionally biased region" description="Low complexity" evidence="1">
    <location>
        <begin position="11"/>
        <end position="25"/>
    </location>
</feature>
<feature type="transmembrane region" description="Helical" evidence="2">
    <location>
        <begin position="44"/>
        <end position="65"/>
    </location>
</feature>
<dbReference type="AlphaFoldDB" id="A0A3P8JXV4"/>
<name>A0A3P8JXV4_TSUPA</name>
<organism evidence="3 4">
    <name type="scientific">Tsukamurella paurometabola</name>
    <name type="common">Corynebacterium paurometabolum</name>
    <dbReference type="NCBI Taxonomy" id="2061"/>
    <lineage>
        <taxon>Bacteria</taxon>
        <taxon>Bacillati</taxon>
        <taxon>Actinomycetota</taxon>
        <taxon>Actinomycetes</taxon>
        <taxon>Mycobacteriales</taxon>
        <taxon>Tsukamurellaceae</taxon>
        <taxon>Tsukamurella</taxon>
    </lineage>
</organism>
<evidence type="ECO:0000256" key="2">
    <source>
        <dbReference type="SAM" id="Phobius"/>
    </source>
</evidence>
<reference evidence="3 4" key="1">
    <citation type="submission" date="2018-12" db="EMBL/GenBank/DDBJ databases">
        <authorList>
            <consortium name="Pathogen Informatics"/>
        </authorList>
    </citation>
    <scope>NUCLEOTIDE SEQUENCE [LARGE SCALE GENOMIC DNA]</scope>
    <source>
        <strain evidence="3 4">NCTC10741</strain>
    </source>
</reference>
<keyword evidence="2" id="KW-0472">Membrane</keyword>